<feature type="transmembrane region" description="Helical" evidence="1">
    <location>
        <begin position="78"/>
        <end position="98"/>
    </location>
</feature>
<dbReference type="OrthoDB" id="5181884at2"/>
<comment type="caution">
    <text evidence="3">The sequence shown here is derived from an EMBL/GenBank/DDBJ whole genome shotgun (WGS) entry which is preliminary data.</text>
</comment>
<reference evidence="3 4" key="1">
    <citation type="journal article" date="2018" name="Int. J. Syst. Evol. Microbiol.">
        <title>Bifidobacterium catulorum sp. nov., a novel taxon from the faeces of the baby common marmoset (Callithrix jacchus).</title>
        <authorList>
            <person name="Modesto M."/>
            <person name="Michelini S."/>
            <person name="Oki K."/>
            <person name="Biavati B."/>
            <person name="Watanabe K."/>
            <person name="Mattarelli P."/>
        </authorList>
    </citation>
    <scope>NUCLEOTIDE SEQUENCE [LARGE SCALE GENOMIC DNA]</scope>
    <source>
        <strain evidence="3 4">MRM 8.19</strain>
    </source>
</reference>
<keyword evidence="1" id="KW-1133">Transmembrane helix</keyword>
<dbReference type="AlphaFoldDB" id="A0A2U2MQI4"/>
<accession>A0A2U2MQI4</accession>
<protein>
    <recommendedName>
        <fullName evidence="2">Zinc-ribbon domain-containing protein</fullName>
    </recommendedName>
</protein>
<evidence type="ECO:0000256" key="1">
    <source>
        <dbReference type="SAM" id="Phobius"/>
    </source>
</evidence>
<dbReference type="InterPro" id="IPR026870">
    <property type="entry name" value="Zinc_ribbon_dom"/>
</dbReference>
<proteinExistence type="predicted"/>
<feature type="domain" description="Zinc-ribbon" evidence="2">
    <location>
        <begin position="3"/>
        <end position="25"/>
    </location>
</feature>
<evidence type="ECO:0000259" key="2">
    <source>
        <dbReference type="Pfam" id="PF13240"/>
    </source>
</evidence>
<evidence type="ECO:0000313" key="4">
    <source>
        <dbReference type="Proteomes" id="UP000245753"/>
    </source>
</evidence>
<dbReference type="Pfam" id="PF13240">
    <property type="entry name" value="Zn_Ribbon_1"/>
    <property type="match status" value="1"/>
</dbReference>
<gene>
    <name evidence="3" type="ORF">DF200_09390</name>
</gene>
<keyword evidence="1" id="KW-0812">Transmembrane</keyword>
<sequence length="420" mass="44375">MIFCTGCGERNDDGTRYCINCGSPLPTPATGRMGGIPPVPVVPAPGPRSLADVADPVDAGAADDASASSVMPDRGRMVVLFAVAAAVVILAAVVFTLANTVFSARHAVNEYVDLIADGDFEHASAMAMPDVKDDARVLFVNQAASNVNDRITDVQVSSMRRDDSTGRYDADVTYSAGGARRSGRVSVEPDGRRLLLFRAWRIASPMTTTLKIAVPKTMTNVSVNGVDIDLDKASTAKDNVAAPSDADPNVDYGDMAQYSVPAYPGVYHVGIADSAYVTSDESTISDAPATAYLIPRATDKLRGALLDKVQRHVDDCVASKALAVSGCGFSNGDFTGSSMAYADITRNVSGTPELDDVDIMTGTFSTATIETTITYRQRYYADMPWENGSATDSGTIRGTFSLENENLTVTIPNDETADGE</sequence>
<keyword evidence="4" id="KW-1185">Reference proteome</keyword>
<keyword evidence="1" id="KW-0472">Membrane</keyword>
<dbReference type="EMBL" id="QFFN01000038">
    <property type="protein sequence ID" value="PWG59104.1"/>
    <property type="molecule type" value="Genomic_DNA"/>
</dbReference>
<dbReference type="Proteomes" id="UP000245753">
    <property type="component" value="Unassembled WGS sequence"/>
</dbReference>
<dbReference type="RefSeq" id="WP_109138012.1">
    <property type="nucleotide sequence ID" value="NZ_QFFN01000038.1"/>
</dbReference>
<name>A0A2U2MQI4_9BIFI</name>
<evidence type="ECO:0000313" key="3">
    <source>
        <dbReference type="EMBL" id="PWG59104.1"/>
    </source>
</evidence>
<organism evidence="3 4">
    <name type="scientific">Bifidobacterium catulorum</name>
    <dbReference type="NCBI Taxonomy" id="1630173"/>
    <lineage>
        <taxon>Bacteria</taxon>
        <taxon>Bacillati</taxon>
        <taxon>Actinomycetota</taxon>
        <taxon>Actinomycetes</taxon>
        <taxon>Bifidobacteriales</taxon>
        <taxon>Bifidobacteriaceae</taxon>
        <taxon>Bifidobacterium</taxon>
    </lineage>
</organism>